<dbReference type="NCBIfam" id="TIGR00281">
    <property type="entry name" value="SMC-Scp complex subunit ScpB"/>
    <property type="match status" value="1"/>
</dbReference>
<proteinExistence type="predicted"/>
<evidence type="ECO:0000256" key="2">
    <source>
        <dbReference type="ARBA" id="ARBA00022618"/>
    </source>
</evidence>
<evidence type="ECO:0000256" key="5">
    <source>
        <dbReference type="SAM" id="MobiDB-lite"/>
    </source>
</evidence>
<keyword evidence="2" id="KW-0132">Cell division</keyword>
<dbReference type="InterPro" id="IPR036388">
    <property type="entry name" value="WH-like_DNA-bd_sf"/>
</dbReference>
<evidence type="ECO:0000256" key="1">
    <source>
        <dbReference type="ARBA" id="ARBA00022490"/>
    </source>
</evidence>
<dbReference type="InterPro" id="IPR005234">
    <property type="entry name" value="ScpB_csome_segregation"/>
</dbReference>
<keyword evidence="3" id="KW-0159">Chromosome partition</keyword>
<keyword evidence="1" id="KW-0963">Cytoplasm</keyword>
<dbReference type="Gene3D" id="1.10.10.10">
    <property type="entry name" value="Winged helix-like DNA-binding domain superfamily/Winged helix DNA-binding domain"/>
    <property type="match status" value="2"/>
</dbReference>
<organism evidence="6 7">
    <name type="scientific">Rhodovibrio sodomensis</name>
    <dbReference type="NCBI Taxonomy" id="1088"/>
    <lineage>
        <taxon>Bacteria</taxon>
        <taxon>Pseudomonadati</taxon>
        <taxon>Pseudomonadota</taxon>
        <taxon>Alphaproteobacteria</taxon>
        <taxon>Rhodospirillales</taxon>
        <taxon>Rhodovibrionaceae</taxon>
        <taxon>Rhodovibrio</taxon>
    </lineage>
</organism>
<protein>
    <submittedName>
        <fullName evidence="6">SMC-Scp complex subunit ScpB</fullName>
    </submittedName>
</protein>
<dbReference type="Proteomes" id="UP001296873">
    <property type="component" value="Unassembled WGS sequence"/>
</dbReference>
<evidence type="ECO:0000313" key="7">
    <source>
        <dbReference type="Proteomes" id="UP001296873"/>
    </source>
</evidence>
<keyword evidence="7" id="KW-1185">Reference proteome</keyword>
<dbReference type="PANTHER" id="PTHR34298:SF2">
    <property type="entry name" value="SEGREGATION AND CONDENSATION PROTEIN B"/>
    <property type="match status" value="1"/>
</dbReference>
<dbReference type="InterPro" id="IPR036390">
    <property type="entry name" value="WH_DNA-bd_sf"/>
</dbReference>
<reference evidence="6 7" key="1">
    <citation type="journal article" date="2020" name="Microorganisms">
        <title>Osmotic Adaptation and Compatible Solute Biosynthesis of Phototrophic Bacteria as Revealed from Genome Analyses.</title>
        <authorList>
            <person name="Imhoff J.F."/>
            <person name="Rahn T."/>
            <person name="Kunzel S."/>
            <person name="Keller A."/>
            <person name="Neulinger S.C."/>
        </authorList>
    </citation>
    <scope>NUCLEOTIDE SEQUENCE [LARGE SCALE GENOMIC DNA]</scope>
    <source>
        <strain evidence="6 7">DSM 9895</strain>
    </source>
</reference>
<evidence type="ECO:0000313" key="6">
    <source>
        <dbReference type="EMBL" id="MBK1668348.1"/>
    </source>
</evidence>
<name>A0ABS1DF18_9PROT</name>
<evidence type="ECO:0000256" key="3">
    <source>
        <dbReference type="ARBA" id="ARBA00022829"/>
    </source>
</evidence>
<feature type="region of interest" description="Disordered" evidence="5">
    <location>
        <begin position="185"/>
        <end position="234"/>
    </location>
</feature>
<feature type="compositionally biased region" description="Acidic residues" evidence="5">
    <location>
        <begin position="193"/>
        <end position="207"/>
    </location>
</feature>
<gene>
    <name evidence="6" type="primary">scpB</name>
    <name evidence="6" type="ORF">CKO28_09910</name>
</gene>
<dbReference type="RefSeq" id="WP_200340653.1">
    <property type="nucleotide sequence ID" value="NZ_NRRL01000021.1"/>
</dbReference>
<dbReference type="Pfam" id="PF04079">
    <property type="entry name" value="SMC_ScpB"/>
    <property type="match status" value="1"/>
</dbReference>
<evidence type="ECO:0000256" key="4">
    <source>
        <dbReference type="ARBA" id="ARBA00023306"/>
    </source>
</evidence>
<dbReference type="PANTHER" id="PTHR34298">
    <property type="entry name" value="SEGREGATION AND CONDENSATION PROTEIN B"/>
    <property type="match status" value="1"/>
</dbReference>
<dbReference type="SUPFAM" id="SSF46785">
    <property type="entry name" value="Winged helix' DNA-binding domain"/>
    <property type="match status" value="2"/>
</dbReference>
<dbReference type="EMBL" id="NRRL01000021">
    <property type="protein sequence ID" value="MBK1668348.1"/>
    <property type="molecule type" value="Genomic_DNA"/>
</dbReference>
<sequence>MSDSRFERLRLLEAVLFAAAEPKTPGELSRHLPADADVGDLLSELQQLYANRGVQLRRIGGAYAFRTAEDLAGQLRIDREVTRKLSRAAVETLAIVAYHQPVTRGEIEEIRGVSLNKGTLDTLLEAEFIRPRGRRQTPGRPVTWCTTQSFLDHFGLSEIKDLPGLEELKASGLIDQRPAMASLSARGLLGEAAEQDDPEDDGDGSEGSEERLDPDFGEDLVEPGEAGDGGTEPR</sequence>
<accession>A0ABS1DF18</accession>
<keyword evidence="4" id="KW-0131">Cell cycle</keyword>
<comment type="caution">
    <text evidence="6">The sequence shown here is derived from an EMBL/GenBank/DDBJ whole genome shotgun (WGS) entry which is preliminary data.</text>
</comment>